<dbReference type="PATRIC" id="fig|1632867.3.peg.4525"/>
<evidence type="ECO:0000313" key="2">
    <source>
        <dbReference type="Proteomes" id="UP000033684"/>
    </source>
</evidence>
<reference evidence="1 2" key="2">
    <citation type="journal article" date="2016" name="Microb. Ecol.">
        <title>Genome Characteristics of a Novel Type I Methanotroph (Sn10-6) Isolated from a Flooded Indian Rice Field.</title>
        <authorList>
            <person name="Rahalkar M.C."/>
            <person name="Pandit P.S."/>
            <person name="Dhakephalkar P.K."/>
            <person name="Pore S."/>
            <person name="Arora P."/>
            <person name="Kapse N."/>
        </authorList>
    </citation>
    <scope>NUCLEOTIDE SEQUENCE [LARGE SCALE GENOMIC DNA]</scope>
    <source>
        <strain evidence="1 2">Sn10-6</strain>
    </source>
</reference>
<reference evidence="2" key="1">
    <citation type="submission" date="2015-03" db="EMBL/GenBank/DDBJ databases">
        <title>Draft genome sequence of a novel methanotroph (Sn10-6) isolated from flooded ricefield rhizosphere in India.</title>
        <authorList>
            <person name="Pandit P.S."/>
            <person name="Pore S.D."/>
            <person name="Arora P."/>
            <person name="Kapse N.G."/>
            <person name="Dhakephalkar P.K."/>
            <person name="Rahalkar M.C."/>
        </authorList>
    </citation>
    <scope>NUCLEOTIDE SEQUENCE [LARGE SCALE GENOMIC DNA]</scope>
    <source>
        <strain evidence="2">Sn10-6</strain>
    </source>
</reference>
<keyword evidence="2" id="KW-1185">Reference proteome</keyword>
<evidence type="ECO:0000313" key="1">
    <source>
        <dbReference type="EMBL" id="KJV07291.1"/>
    </source>
</evidence>
<proteinExistence type="predicted"/>
<dbReference type="Proteomes" id="UP000033684">
    <property type="component" value="Unassembled WGS sequence"/>
</dbReference>
<protein>
    <submittedName>
        <fullName evidence="1">Uncharacterized protein</fullName>
    </submittedName>
</protein>
<gene>
    <name evidence="1" type="ORF">VZ94_05770</name>
</gene>
<organism evidence="1 2">
    <name type="scientific">Methylocucumis oryzae</name>
    <dbReference type="NCBI Taxonomy" id="1632867"/>
    <lineage>
        <taxon>Bacteria</taxon>
        <taxon>Pseudomonadati</taxon>
        <taxon>Pseudomonadota</taxon>
        <taxon>Gammaproteobacteria</taxon>
        <taxon>Methylococcales</taxon>
        <taxon>Methylococcaceae</taxon>
        <taxon>Methylocucumis</taxon>
    </lineage>
</organism>
<accession>A0A0F3IKP8</accession>
<comment type="caution">
    <text evidence="1">The sequence shown here is derived from an EMBL/GenBank/DDBJ whole genome shotgun (WGS) entry which is preliminary data.</text>
</comment>
<name>A0A0F3IKP8_9GAMM</name>
<dbReference type="AlphaFoldDB" id="A0A0F3IKP8"/>
<sequence>MLTIVKKYKLLGLFLIFSFVLPSVSFAEAKGYVPVSVNTPFVAKTNGFVVVKLLADTTERNVVAQGIVDEETVASASAADNEGSIISTATQSFTFPVRKGSNWEVDSTFGSSKVEVHWFTFGISL</sequence>
<dbReference type="EMBL" id="LAJX01000048">
    <property type="protein sequence ID" value="KJV07291.1"/>
    <property type="molecule type" value="Genomic_DNA"/>
</dbReference>
<dbReference type="RefSeq" id="WP_045778506.1">
    <property type="nucleotide sequence ID" value="NZ_LAJX01000048.1"/>
</dbReference>